<name>A0A8T1E3P5_9STRA</name>
<feature type="compositionally biased region" description="Polar residues" evidence="2">
    <location>
        <begin position="890"/>
        <end position="899"/>
    </location>
</feature>
<dbReference type="EMBL" id="RCMK01000129">
    <property type="protein sequence ID" value="KAG2947569.1"/>
    <property type="molecule type" value="Genomic_DNA"/>
</dbReference>
<evidence type="ECO:0000313" key="5">
    <source>
        <dbReference type="Proteomes" id="UP000736787"/>
    </source>
</evidence>
<feature type="coiled-coil region" evidence="1">
    <location>
        <begin position="1587"/>
        <end position="1621"/>
    </location>
</feature>
<evidence type="ECO:0000256" key="3">
    <source>
        <dbReference type="SAM" id="Phobius"/>
    </source>
</evidence>
<feature type="compositionally biased region" description="Low complexity" evidence="2">
    <location>
        <begin position="1241"/>
        <end position="1264"/>
    </location>
</feature>
<feature type="compositionally biased region" description="Polar residues" evidence="2">
    <location>
        <begin position="1317"/>
        <end position="1327"/>
    </location>
</feature>
<evidence type="ECO:0008006" key="6">
    <source>
        <dbReference type="Google" id="ProtNLM"/>
    </source>
</evidence>
<keyword evidence="3" id="KW-0472">Membrane</keyword>
<feature type="compositionally biased region" description="Polar residues" evidence="2">
    <location>
        <begin position="1222"/>
        <end position="1240"/>
    </location>
</feature>
<feature type="compositionally biased region" description="Acidic residues" evidence="2">
    <location>
        <begin position="1657"/>
        <end position="1673"/>
    </location>
</feature>
<feature type="region of interest" description="Disordered" evidence="2">
    <location>
        <begin position="1222"/>
        <end position="1327"/>
    </location>
</feature>
<feature type="compositionally biased region" description="Low complexity" evidence="2">
    <location>
        <begin position="604"/>
        <end position="622"/>
    </location>
</feature>
<comment type="caution">
    <text evidence="4">The sequence shown here is derived from an EMBL/GenBank/DDBJ whole genome shotgun (WGS) entry which is preliminary data.</text>
</comment>
<feature type="region of interest" description="Disordered" evidence="2">
    <location>
        <begin position="705"/>
        <end position="724"/>
    </location>
</feature>
<evidence type="ECO:0000256" key="2">
    <source>
        <dbReference type="SAM" id="MobiDB-lite"/>
    </source>
</evidence>
<dbReference type="Proteomes" id="UP000736787">
    <property type="component" value="Unassembled WGS sequence"/>
</dbReference>
<feature type="compositionally biased region" description="Polar residues" evidence="2">
    <location>
        <begin position="1272"/>
        <end position="1283"/>
    </location>
</feature>
<dbReference type="VEuPathDB" id="FungiDB:PC110_g15046"/>
<keyword evidence="1" id="KW-0175">Coiled coil</keyword>
<feature type="compositionally biased region" description="Basic and acidic residues" evidence="2">
    <location>
        <begin position="1674"/>
        <end position="1687"/>
    </location>
</feature>
<feature type="compositionally biased region" description="Polar residues" evidence="2">
    <location>
        <begin position="643"/>
        <end position="656"/>
    </location>
</feature>
<proteinExistence type="predicted"/>
<feature type="compositionally biased region" description="Polar residues" evidence="2">
    <location>
        <begin position="866"/>
        <end position="882"/>
    </location>
</feature>
<protein>
    <recommendedName>
        <fullName evidence="6">PDZ domain-containing protein</fullName>
    </recommendedName>
</protein>
<feature type="region of interest" description="Disordered" evidence="2">
    <location>
        <begin position="563"/>
        <end position="585"/>
    </location>
</feature>
<feature type="compositionally biased region" description="Polar residues" evidence="2">
    <location>
        <begin position="563"/>
        <end position="572"/>
    </location>
</feature>
<reference evidence="4" key="1">
    <citation type="submission" date="2018-10" db="EMBL/GenBank/DDBJ databases">
        <title>Effector identification in a new, highly contiguous assembly of the strawberry crown rot pathogen Phytophthora cactorum.</title>
        <authorList>
            <person name="Armitage A.D."/>
            <person name="Nellist C.F."/>
            <person name="Bates H."/>
            <person name="Vickerstaff R.J."/>
            <person name="Harrison R.J."/>
        </authorList>
    </citation>
    <scope>NUCLEOTIDE SEQUENCE</scope>
    <source>
        <strain evidence="4">4040</strain>
    </source>
</reference>
<feature type="transmembrane region" description="Helical" evidence="3">
    <location>
        <begin position="116"/>
        <end position="140"/>
    </location>
</feature>
<dbReference type="VEuPathDB" id="FungiDB:PC110_g15047"/>
<feature type="region of interest" description="Disordered" evidence="2">
    <location>
        <begin position="842"/>
        <end position="906"/>
    </location>
</feature>
<feature type="coiled-coil region" evidence="1">
    <location>
        <begin position="1401"/>
        <end position="1446"/>
    </location>
</feature>
<feature type="transmembrane region" description="Helical" evidence="3">
    <location>
        <begin position="84"/>
        <end position="104"/>
    </location>
</feature>
<keyword evidence="3" id="KW-0812">Transmembrane</keyword>
<feature type="region of interest" description="Disordered" evidence="2">
    <location>
        <begin position="1639"/>
        <end position="1687"/>
    </location>
</feature>
<feature type="region of interest" description="Disordered" evidence="2">
    <location>
        <begin position="602"/>
        <end position="622"/>
    </location>
</feature>
<gene>
    <name evidence="4" type="ORF">PC117_g6687</name>
</gene>
<evidence type="ECO:0000313" key="4">
    <source>
        <dbReference type="EMBL" id="KAG2947569.1"/>
    </source>
</evidence>
<keyword evidence="3" id="KW-1133">Transmembrane helix</keyword>
<feature type="transmembrane region" description="Helical" evidence="3">
    <location>
        <begin position="146"/>
        <end position="164"/>
    </location>
</feature>
<accession>A0A8T1E3P5</accession>
<feature type="region of interest" description="Disordered" evidence="2">
    <location>
        <begin position="643"/>
        <end position="663"/>
    </location>
</feature>
<sequence>MAGRVRSTRQLLWKAWVSIQVEYQGSYSMERLQQLGCYMGGLNTRRILLVCVLTPLPCLVLSLLKEAPPLSPASAGVYKNGVFFARSWVILCFMGASALVQMGHGAPRLKLTKFQIAWVSLLAATVSILFIFGLCALTVFPLPFGLLIAGPPFVIVIATCFTYISGPQWRTDPSILVDVKRQLVVYNCQTTLPFVYPLYIFGFVSLTGMNQVVFVAVLPIIQIIAKNWISRALADDDDQKPQCVVFVVEVYNALYVSNVLQTATSWTSTATIMAVDLLQFWVSMIDIVKLLDEVNLLMRKIPTDHPSTKENFVQVAVRLLKFEQHQNNFGSAAVPGSAQKESSRNSTGCTDEIIATTREAYRTTNQDETRKPRWILFQKARISPFRPIVPITAEEAQIPTKYDRSGGLELIFSRKERVRFVRRSAHLLFIIEYLVLVEYVEVVLPFIYCLHQFILFHMHNSAHYPAMAGLSREEFTSKMLGTLLYSLFELGSFVMLIIVLKRKLGYSSLEQLAFVLDRQADVVQTKLNLIFVYIMQVSLDHHGADFSFKFACIDVRFKVPTPHQRTASSCSPTMAHDGSSDDESTFLDAQDTVEDDTMLPESTLPLEVKLSPSSSSESPLKLGYPASIGRSKAVSASAAPISLSTNKSDAGGSNETPHGFWDAHRRTQSTGNLRVENSTKMSPIAANSTAPAAYLASAAHSESALMSKGVTPPPPPISVRPATDTKPNGFMAMGGNLLSGMVDFAGPLYVDLYSRDDGTGARVKGFRRTPDGTMADAEASGQVYPGDELVSINAVDVTKMVFADIITTAKEATFPLSLTFHCFLKNREEHDKQIQEKPIQPEMKHLSGPLPPMSPSSSAGWGARLSQMTRSGSFEQKTTGSDLTIGAPRSPSSPSSETNGGKFGFSLGKVGTDGVKKNLFRMMGNKPSRPEEGKNVVKGWMNDLALKPHNSSTGGRHRKTPANTNTDVLHSTPIVAVTTGGRFVGVLDDDVNEFSLTWFRKTPPEMDIRQIKGVKRCPYFPSVDDVGAILSLQCESLRFPQLKRVVEMPSPLVLDPAVGNTVDVLLEAGAGSFSATLASNEHDSFQIKISPDDVSLVKISEDEDEGGVVVKAAYSTFLQVLLDPADQLRFTLKVQEFGGFLGNREGDVCDLKKRHAQLQSLSCFYLVAQNRQNRDIMTLLIRKFRARVITSEQEEQAQADERNLFMDPAFVVAVAPAPPLTASQSVGSNSGAISPANNSETASGAGSPTTTTTSSGAVSSPAAGKNRLRLQSEGSLTSVSSARLSDLVGLEPDDAADPTKERSSDVTPAATPPRSALISSKNGFSASSTSIAGDNVFIEGRLAAQDKEIAMLREKLSSMSVLFKTAEQENKQVTASLEVKDNRIELQQMKLRQFEKFPGQCDAQAREIQALRTKLEDEERKHAHCKEELQQVLNVAAKRAAEMTDQGVQTEAQFLDGEGFTSAVVSSGSGWERDAWSGTVATVSASDLQQQIKDQQLRIAQLQDEQVKLVTERNMFRAKSLELSKELRRLVGANNNRPLDDLETQLAERSTLQAELAFVKADAKSTADELAGLKSVLDNVGDKDKGAKRLAAQNAELQRTVHQLQDSLSEARDQVDAVKKINSALALRLHRLQPETRSSIVEELPISPPTGFPAFTSDDEDDDDDEEEEDEELKDGLAEFRRSLVGQ</sequence>
<feature type="coiled-coil region" evidence="1">
    <location>
        <begin position="1485"/>
        <end position="1512"/>
    </location>
</feature>
<organism evidence="4 5">
    <name type="scientific">Phytophthora cactorum</name>
    <dbReference type="NCBI Taxonomy" id="29920"/>
    <lineage>
        <taxon>Eukaryota</taxon>
        <taxon>Sar</taxon>
        <taxon>Stramenopiles</taxon>
        <taxon>Oomycota</taxon>
        <taxon>Peronosporomycetes</taxon>
        <taxon>Peronosporales</taxon>
        <taxon>Peronosporaceae</taxon>
        <taxon>Phytophthora</taxon>
    </lineage>
</organism>
<feature type="region of interest" description="Disordered" evidence="2">
    <location>
        <begin position="947"/>
        <end position="966"/>
    </location>
</feature>
<evidence type="ECO:0000256" key="1">
    <source>
        <dbReference type="SAM" id="Coils"/>
    </source>
</evidence>